<dbReference type="STRING" id="1348114.OM33_07650"/>
<dbReference type="EMBL" id="CP009888">
    <property type="protein sequence ID" value="AIY65041.1"/>
    <property type="molecule type" value="Genomic_DNA"/>
</dbReference>
<dbReference type="GO" id="GO:0016301">
    <property type="term" value="F:kinase activity"/>
    <property type="evidence" value="ECO:0007669"/>
    <property type="project" value="UniProtKB-KW"/>
</dbReference>
<dbReference type="Proteomes" id="UP000030341">
    <property type="component" value="Chromosome 1"/>
</dbReference>
<dbReference type="eggNOG" id="COG1956">
    <property type="taxonomic scope" value="Bacteria"/>
</dbReference>
<accession>A0A0A7EG55</accession>
<evidence type="ECO:0000313" key="3">
    <source>
        <dbReference type="Proteomes" id="UP000030341"/>
    </source>
</evidence>
<keyword evidence="2" id="KW-0418">Kinase</keyword>
<evidence type="ECO:0000313" key="2">
    <source>
        <dbReference type="EMBL" id="AIY65041.1"/>
    </source>
</evidence>
<proteinExistence type="predicted"/>
<dbReference type="RefSeq" id="WP_038640563.1">
    <property type="nucleotide sequence ID" value="NZ_CP009888.1"/>
</dbReference>
<feature type="domain" description="GAF" evidence="1">
    <location>
        <begin position="81"/>
        <end position="212"/>
    </location>
</feature>
<dbReference type="OrthoDB" id="5762638at2"/>
<keyword evidence="2" id="KW-0808">Transferase</keyword>
<dbReference type="AlphaFoldDB" id="A0A0A7EG55"/>
<dbReference type="InterPro" id="IPR003018">
    <property type="entry name" value="GAF"/>
</dbReference>
<dbReference type="KEGG" id="pseo:OM33_07650"/>
<dbReference type="Gene3D" id="3.30.450.40">
    <property type="match status" value="1"/>
</dbReference>
<keyword evidence="3" id="KW-1185">Reference proteome</keyword>
<dbReference type="Pfam" id="PF01590">
    <property type="entry name" value="GAF"/>
    <property type="match status" value="1"/>
</dbReference>
<dbReference type="SUPFAM" id="SSF55781">
    <property type="entry name" value="GAF domain-like"/>
    <property type="match status" value="1"/>
</dbReference>
<reference evidence="2 3" key="1">
    <citation type="submission" date="2014-11" db="EMBL/GenBank/DDBJ databases">
        <title>Complete Genome Sequence of Pseudoalteromonas sp. Strain OCN003 Isolated from Kaneohe Bay, Oahu, Hawaii.</title>
        <authorList>
            <person name="Beurmann S."/>
            <person name="Videau P."/>
            <person name="Ushijima B."/>
            <person name="Smith A.M."/>
            <person name="Aeby G.S."/>
            <person name="Callahan S.M."/>
            <person name="Belcaid M."/>
        </authorList>
    </citation>
    <scope>NUCLEOTIDE SEQUENCE [LARGE SCALE GENOMIC DNA]</scope>
    <source>
        <strain evidence="2 3">OCN003</strain>
    </source>
</reference>
<protein>
    <submittedName>
        <fullName evidence="2">Histidine kinase</fullName>
    </submittedName>
</protein>
<gene>
    <name evidence="2" type="ORF">OM33_07650</name>
</gene>
<organism evidence="2 3">
    <name type="scientific">Pseudoalteromonas piratica</name>
    <dbReference type="NCBI Taxonomy" id="1348114"/>
    <lineage>
        <taxon>Bacteria</taxon>
        <taxon>Pseudomonadati</taxon>
        <taxon>Pseudomonadota</taxon>
        <taxon>Gammaproteobacteria</taxon>
        <taxon>Alteromonadales</taxon>
        <taxon>Pseudoalteromonadaceae</taxon>
        <taxon>Pseudoalteromonas</taxon>
    </lineage>
</organism>
<dbReference type="HOGENOM" id="CLU_103144_0_0_6"/>
<sequence>MAKLIDFTSYKLDPAKVTEFRELIESEIKRANIELVEWQYLIPELGEGGSCSLFGQLQEAPFKLNEFVEPNDANKRSLAALTSIVKFVEQQNLVDWFGIYQSRQVEGITQLLKLAYFGNPSRPLFPVDENYARISNNAFVALNGQGRVINNVEQYIANGGEYYTCDPAVKSEVCLPHFSQAGEVLGIIDAEAFENDVFHQDALALFQAVCEVVPNYLPE</sequence>
<evidence type="ECO:0000259" key="1">
    <source>
        <dbReference type="Pfam" id="PF01590"/>
    </source>
</evidence>
<dbReference type="InterPro" id="IPR029016">
    <property type="entry name" value="GAF-like_dom_sf"/>
</dbReference>
<name>A0A0A7EG55_9GAMM</name>